<sequence>MSVKDRTRPTHLDQTRSTLTDRSLAVLRLATGFIFLWAFADKLLGLGYATPSERAWTSGGSPTKGFLGHVDAGPFQSMFRDWAGAPWADWLFMLGLAAIGIAVMLGVGLRVSAVAGSLMMLLMWVAEWPLAQTTSAGAPSGSTNPIVDYHVIYAIALVVVAAAHAGHTWGLGRLWAALPFVRANPWLI</sequence>
<evidence type="ECO:0000256" key="1">
    <source>
        <dbReference type="SAM" id="Phobius"/>
    </source>
</evidence>
<reference evidence="2" key="1">
    <citation type="submission" date="2023-03" db="EMBL/GenBank/DDBJ databases">
        <title>Actinorhabdospora filicis NBRC 111898.</title>
        <authorList>
            <person name="Ichikawa N."/>
            <person name="Sato H."/>
            <person name="Tonouchi N."/>
        </authorList>
    </citation>
    <scope>NUCLEOTIDE SEQUENCE</scope>
    <source>
        <strain evidence="2">NBRC 111898</strain>
    </source>
</reference>
<proteinExistence type="predicted"/>
<feature type="transmembrane region" description="Helical" evidence="1">
    <location>
        <begin position="114"/>
        <end position="131"/>
    </location>
</feature>
<evidence type="ECO:0000313" key="3">
    <source>
        <dbReference type="Proteomes" id="UP001165079"/>
    </source>
</evidence>
<keyword evidence="1" id="KW-1133">Transmembrane helix</keyword>
<comment type="caution">
    <text evidence="2">The sequence shown here is derived from an EMBL/GenBank/DDBJ whole genome shotgun (WGS) entry which is preliminary data.</text>
</comment>
<gene>
    <name evidence="2" type="ORF">Afil01_28980</name>
</gene>
<dbReference type="AlphaFoldDB" id="A0A9W6SLP9"/>
<evidence type="ECO:0000313" key="2">
    <source>
        <dbReference type="EMBL" id="GLZ78091.1"/>
    </source>
</evidence>
<name>A0A9W6SLP9_9ACTN</name>
<dbReference type="RefSeq" id="WP_285663264.1">
    <property type="nucleotide sequence ID" value="NZ_BSTX01000002.1"/>
</dbReference>
<organism evidence="2 3">
    <name type="scientific">Actinorhabdospora filicis</name>
    <dbReference type="NCBI Taxonomy" id="1785913"/>
    <lineage>
        <taxon>Bacteria</taxon>
        <taxon>Bacillati</taxon>
        <taxon>Actinomycetota</taxon>
        <taxon>Actinomycetes</taxon>
        <taxon>Micromonosporales</taxon>
        <taxon>Micromonosporaceae</taxon>
        <taxon>Actinorhabdospora</taxon>
    </lineage>
</organism>
<keyword evidence="1" id="KW-0472">Membrane</keyword>
<accession>A0A9W6SLP9</accession>
<protein>
    <submittedName>
        <fullName evidence="2">Membrane protein</fullName>
    </submittedName>
</protein>
<feature type="transmembrane region" description="Helical" evidence="1">
    <location>
        <begin position="87"/>
        <end position="107"/>
    </location>
</feature>
<keyword evidence="1" id="KW-0812">Transmembrane</keyword>
<feature type="transmembrane region" description="Helical" evidence="1">
    <location>
        <begin position="151"/>
        <end position="172"/>
    </location>
</feature>
<feature type="transmembrane region" description="Helical" evidence="1">
    <location>
        <begin position="21"/>
        <end position="40"/>
    </location>
</feature>
<keyword evidence="3" id="KW-1185">Reference proteome</keyword>
<dbReference type="EMBL" id="BSTX01000002">
    <property type="protein sequence ID" value="GLZ78091.1"/>
    <property type="molecule type" value="Genomic_DNA"/>
</dbReference>
<dbReference type="Proteomes" id="UP001165079">
    <property type="component" value="Unassembled WGS sequence"/>
</dbReference>